<dbReference type="EMBL" id="CP104013">
    <property type="protein sequence ID" value="UYP44686.1"/>
    <property type="molecule type" value="Genomic_DNA"/>
</dbReference>
<feature type="coiled-coil region" evidence="1">
    <location>
        <begin position="45"/>
        <end position="79"/>
    </location>
</feature>
<reference evidence="2" key="1">
    <citation type="submission" date="2022-09" db="EMBL/GenBank/DDBJ databases">
        <title>Actin cytoskeleton and complex cell architecture in an #Asgard archaeon.</title>
        <authorList>
            <person name="Ponce Toledo R.I."/>
            <person name="Schleper C."/>
            <person name="Rodrigues Oliveira T."/>
            <person name="Wollweber F."/>
            <person name="Xu J."/>
            <person name="Rittmann S."/>
            <person name="Klingl A."/>
            <person name="Pilhofer M."/>
        </authorList>
    </citation>
    <scope>NUCLEOTIDE SEQUENCE</scope>
    <source>
        <strain evidence="2">B-35</strain>
    </source>
</reference>
<evidence type="ECO:0000313" key="2">
    <source>
        <dbReference type="EMBL" id="UYP44686.1"/>
    </source>
</evidence>
<sequence>MPKSSEAKVNLAKKLLEAGMPQRDVQKILQKTFGSGMSNTTFQKIMEKNDEVSQLKEEIETLQAKLEKSQHDLALYKHLYFELLQTLKK</sequence>
<proteinExistence type="predicted"/>
<keyword evidence="1" id="KW-0175">Coiled coil</keyword>
<accession>A0ABY6HQ64</accession>
<evidence type="ECO:0000313" key="3">
    <source>
        <dbReference type="Proteomes" id="UP001208689"/>
    </source>
</evidence>
<dbReference type="Proteomes" id="UP001208689">
    <property type="component" value="Chromosome"/>
</dbReference>
<gene>
    <name evidence="2" type="ORF">NEF87_000971</name>
</gene>
<organism evidence="2 3">
    <name type="scientific">Candidatus Lokiarchaeum ossiferum</name>
    <dbReference type="NCBI Taxonomy" id="2951803"/>
    <lineage>
        <taxon>Archaea</taxon>
        <taxon>Promethearchaeati</taxon>
        <taxon>Promethearchaeota</taxon>
        <taxon>Promethearchaeia</taxon>
        <taxon>Promethearchaeales</taxon>
        <taxon>Promethearchaeaceae</taxon>
        <taxon>Candidatus Lokiarchaeum</taxon>
    </lineage>
</organism>
<keyword evidence="3" id="KW-1185">Reference proteome</keyword>
<name>A0ABY6HQ64_9ARCH</name>
<evidence type="ECO:0000256" key="1">
    <source>
        <dbReference type="SAM" id="Coils"/>
    </source>
</evidence>
<protein>
    <submittedName>
        <fullName evidence="2">Uncharacterized protein</fullName>
    </submittedName>
</protein>